<evidence type="ECO:0000256" key="1">
    <source>
        <dbReference type="SAM" id="Coils"/>
    </source>
</evidence>
<feature type="coiled-coil region" evidence="1">
    <location>
        <begin position="62"/>
        <end position="89"/>
    </location>
</feature>
<accession>A0ABV6MG33</accession>
<dbReference type="EMBL" id="JBHLUH010000089">
    <property type="protein sequence ID" value="MFC0533697.1"/>
    <property type="molecule type" value="Genomic_DNA"/>
</dbReference>
<keyword evidence="4" id="KW-1185">Reference proteome</keyword>
<feature type="region of interest" description="Disordered" evidence="2">
    <location>
        <begin position="1"/>
        <end position="25"/>
    </location>
</feature>
<evidence type="ECO:0000313" key="4">
    <source>
        <dbReference type="Proteomes" id="UP001589867"/>
    </source>
</evidence>
<dbReference type="Proteomes" id="UP001589867">
    <property type="component" value="Unassembled WGS sequence"/>
</dbReference>
<proteinExistence type="predicted"/>
<name>A0ABV6MG33_9ACTN</name>
<sequence>MKGLLGGPTPFVNDTLEPMDVSPNDANAQHHALQVLTLAQRTGEEHIASARRESDRIIAEARAQAEQVMRDAQSHAQVLQKEAEKALADAHASAAQITEAAQAHSDAAQRSAEDLLGDARTRADELVKAARASADELKHQAHQRYEDVVGTLAAKREALQRQIESLEQFDHDYRARLTSFMQHQLRALWVDEPRVDTEAIDGFEGFEGFEELEAETSPQAALEEATVAVPTQGSKSDLS</sequence>
<evidence type="ECO:0000313" key="3">
    <source>
        <dbReference type="EMBL" id="MFC0533697.1"/>
    </source>
</evidence>
<organism evidence="3 4">
    <name type="scientific">Phytohabitans kaempferiae</name>
    <dbReference type="NCBI Taxonomy" id="1620943"/>
    <lineage>
        <taxon>Bacteria</taxon>
        <taxon>Bacillati</taxon>
        <taxon>Actinomycetota</taxon>
        <taxon>Actinomycetes</taxon>
        <taxon>Micromonosporales</taxon>
        <taxon>Micromonosporaceae</taxon>
    </lineage>
</organism>
<gene>
    <name evidence="3" type="ORF">ACFFIA_39445</name>
</gene>
<dbReference type="PANTHER" id="PTHR35794">
    <property type="entry name" value="CELL DIVISION PROTEIN DIVIVA"/>
    <property type="match status" value="1"/>
</dbReference>
<reference evidence="3 4" key="1">
    <citation type="submission" date="2024-09" db="EMBL/GenBank/DDBJ databases">
        <authorList>
            <person name="Sun Q."/>
            <person name="Mori K."/>
        </authorList>
    </citation>
    <scope>NUCLEOTIDE SEQUENCE [LARGE SCALE GENOMIC DNA]</scope>
    <source>
        <strain evidence="3 4">TBRC 3947</strain>
    </source>
</reference>
<comment type="caution">
    <text evidence="3">The sequence shown here is derived from an EMBL/GenBank/DDBJ whole genome shotgun (WGS) entry which is preliminary data.</text>
</comment>
<protein>
    <recommendedName>
        <fullName evidence="5">Cell division protein DivIVA</fullName>
    </recommendedName>
</protein>
<keyword evidence="1" id="KW-0175">Coiled coil</keyword>
<evidence type="ECO:0000256" key="2">
    <source>
        <dbReference type="SAM" id="MobiDB-lite"/>
    </source>
</evidence>
<dbReference type="InterPro" id="IPR007793">
    <property type="entry name" value="DivIVA_fam"/>
</dbReference>
<evidence type="ECO:0008006" key="5">
    <source>
        <dbReference type="Google" id="ProtNLM"/>
    </source>
</evidence>
<dbReference type="PANTHER" id="PTHR35794:SF2">
    <property type="entry name" value="CELL DIVISION PROTEIN DIVIVA"/>
    <property type="match status" value="1"/>
</dbReference>
<dbReference type="RefSeq" id="WP_377261636.1">
    <property type="nucleotide sequence ID" value="NZ_JBHLUH010000089.1"/>
</dbReference>